<gene>
    <name evidence="2" type="ORF">SDC9_195183</name>
</gene>
<reference evidence="2" key="1">
    <citation type="submission" date="2019-08" db="EMBL/GenBank/DDBJ databases">
        <authorList>
            <person name="Kucharzyk K."/>
            <person name="Murdoch R.W."/>
            <person name="Higgins S."/>
            <person name="Loffler F."/>
        </authorList>
    </citation>
    <scope>NUCLEOTIDE SEQUENCE</scope>
</reference>
<proteinExistence type="predicted"/>
<evidence type="ECO:0000313" key="2">
    <source>
        <dbReference type="EMBL" id="MPN47580.1"/>
    </source>
</evidence>
<comment type="caution">
    <text evidence="2">The sequence shown here is derived from an EMBL/GenBank/DDBJ whole genome shotgun (WGS) entry which is preliminary data.</text>
</comment>
<evidence type="ECO:0000256" key="1">
    <source>
        <dbReference type="SAM" id="MobiDB-lite"/>
    </source>
</evidence>
<name>A0A645I8Y4_9ZZZZ</name>
<sequence length="131" mass="14718">MPGAQVIRAQAQRASGLLQGVDRHADGFKIPPEPRLCLQNRQGKMNFRVVQLLSHCREAVEQKLSAAATAVPQKFPSQAFVGFGRQILFSQYDLARARRRDPRRLSGKLMTGRAAAPVSHRDDLKHRYTRS</sequence>
<accession>A0A645I8Y4</accession>
<dbReference type="AlphaFoldDB" id="A0A645I8Y4"/>
<organism evidence="2">
    <name type="scientific">bioreactor metagenome</name>
    <dbReference type="NCBI Taxonomy" id="1076179"/>
    <lineage>
        <taxon>unclassified sequences</taxon>
        <taxon>metagenomes</taxon>
        <taxon>ecological metagenomes</taxon>
    </lineage>
</organism>
<feature type="region of interest" description="Disordered" evidence="1">
    <location>
        <begin position="100"/>
        <end position="131"/>
    </location>
</feature>
<feature type="compositionally biased region" description="Basic and acidic residues" evidence="1">
    <location>
        <begin position="119"/>
        <end position="131"/>
    </location>
</feature>
<dbReference type="EMBL" id="VSSQ01109190">
    <property type="protein sequence ID" value="MPN47580.1"/>
    <property type="molecule type" value="Genomic_DNA"/>
</dbReference>
<protein>
    <submittedName>
        <fullName evidence="2">Uncharacterized protein</fullName>
    </submittedName>
</protein>